<gene>
    <name evidence="14" type="ORF">DVA86_32975</name>
</gene>
<comment type="function">
    <text evidence="9">May be a proton symporter involved in the uptake of osmolytes such as proline and glycine betaine.</text>
</comment>
<feature type="transmembrane region" description="Helical" evidence="12">
    <location>
        <begin position="167"/>
        <end position="189"/>
    </location>
</feature>
<dbReference type="PROSITE" id="PS00217">
    <property type="entry name" value="SUGAR_TRANSPORT_2"/>
    <property type="match status" value="1"/>
</dbReference>
<accession>A0A345XYF0</accession>
<evidence type="ECO:0000256" key="9">
    <source>
        <dbReference type="ARBA" id="ARBA00037295"/>
    </source>
</evidence>
<evidence type="ECO:0000256" key="10">
    <source>
        <dbReference type="ARBA" id="ARBA00039918"/>
    </source>
</evidence>
<evidence type="ECO:0000256" key="5">
    <source>
        <dbReference type="ARBA" id="ARBA00022692"/>
    </source>
</evidence>
<feature type="transmembrane region" description="Helical" evidence="12">
    <location>
        <begin position="284"/>
        <end position="309"/>
    </location>
</feature>
<dbReference type="PANTHER" id="PTHR43045">
    <property type="entry name" value="SHIKIMATE TRANSPORTER"/>
    <property type="match status" value="1"/>
</dbReference>
<dbReference type="AlphaFoldDB" id="A0A345XYF0"/>
<feature type="region of interest" description="Disordered" evidence="11">
    <location>
        <begin position="1"/>
        <end position="23"/>
    </location>
</feature>
<comment type="subcellular location">
    <subcellularLocation>
        <location evidence="1">Cell membrane</location>
        <topology evidence="1">Multi-pass membrane protein</topology>
    </subcellularLocation>
</comment>
<evidence type="ECO:0000256" key="1">
    <source>
        <dbReference type="ARBA" id="ARBA00004651"/>
    </source>
</evidence>
<evidence type="ECO:0000256" key="2">
    <source>
        <dbReference type="ARBA" id="ARBA00008240"/>
    </source>
</evidence>
<feature type="transmembrane region" description="Helical" evidence="12">
    <location>
        <begin position="129"/>
        <end position="155"/>
    </location>
</feature>
<evidence type="ECO:0000256" key="11">
    <source>
        <dbReference type="SAM" id="MobiDB-lite"/>
    </source>
</evidence>
<dbReference type="Pfam" id="PF07690">
    <property type="entry name" value="MFS_1"/>
    <property type="match status" value="1"/>
</dbReference>
<dbReference type="Gene3D" id="1.20.1250.20">
    <property type="entry name" value="MFS general substrate transporter like domains"/>
    <property type="match status" value="2"/>
</dbReference>
<evidence type="ECO:0000313" key="15">
    <source>
        <dbReference type="Proteomes" id="UP000254425"/>
    </source>
</evidence>
<evidence type="ECO:0000256" key="12">
    <source>
        <dbReference type="SAM" id="Phobius"/>
    </source>
</evidence>
<dbReference type="GO" id="GO:0005886">
    <property type="term" value="C:plasma membrane"/>
    <property type="evidence" value="ECO:0007669"/>
    <property type="project" value="UniProtKB-SubCell"/>
</dbReference>
<keyword evidence="8 12" id="KW-0472">Membrane</keyword>
<evidence type="ECO:0000313" key="14">
    <source>
        <dbReference type="EMBL" id="AXK36666.1"/>
    </source>
</evidence>
<feature type="compositionally biased region" description="Polar residues" evidence="11">
    <location>
        <begin position="1"/>
        <end position="16"/>
    </location>
</feature>
<keyword evidence="5 12" id="KW-0812">Transmembrane</keyword>
<keyword evidence="15" id="KW-1185">Reference proteome</keyword>
<evidence type="ECO:0000256" key="7">
    <source>
        <dbReference type="ARBA" id="ARBA00022989"/>
    </source>
</evidence>
<feature type="transmembrane region" description="Helical" evidence="12">
    <location>
        <begin position="65"/>
        <end position="82"/>
    </location>
</feature>
<keyword evidence="4" id="KW-1003">Cell membrane</keyword>
<feature type="transmembrane region" description="Helical" evidence="12">
    <location>
        <begin position="413"/>
        <end position="433"/>
    </location>
</feature>
<name>A0A345XYF0_9ACTN</name>
<organism evidence="14 15">
    <name type="scientific">Streptomyces armeniacus</name>
    <dbReference type="NCBI Taxonomy" id="83291"/>
    <lineage>
        <taxon>Bacteria</taxon>
        <taxon>Bacillati</taxon>
        <taxon>Actinomycetota</taxon>
        <taxon>Actinomycetes</taxon>
        <taxon>Kitasatosporales</taxon>
        <taxon>Streptomycetaceae</taxon>
        <taxon>Streptomyces</taxon>
    </lineage>
</organism>
<dbReference type="EMBL" id="CP031320">
    <property type="protein sequence ID" value="AXK36666.1"/>
    <property type="molecule type" value="Genomic_DNA"/>
</dbReference>
<evidence type="ECO:0000256" key="8">
    <source>
        <dbReference type="ARBA" id="ARBA00023136"/>
    </source>
</evidence>
<proteinExistence type="inferred from homology"/>
<dbReference type="InterPro" id="IPR020846">
    <property type="entry name" value="MFS_dom"/>
</dbReference>
<evidence type="ECO:0000256" key="6">
    <source>
        <dbReference type="ARBA" id="ARBA00022847"/>
    </source>
</evidence>
<dbReference type="InterPro" id="IPR005829">
    <property type="entry name" value="Sugar_transporter_CS"/>
</dbReference>
<dbReference type="PROSITE" id="PS50850">
    <property type="entry name" value="MFS"/>
    <property type="match status" value="1"/>
</dbReference>
<dbReference type="KEGG" id="sarm:DVA86_32975"/>
<feature type="domain" description="Major facilitator superfamily (MFS) profile" evidence="13">
    <location>
        <begin position="29"/>
        <end position="442"/>
    </location>
</feature>
<dbReference type="InterPro" id="IPR011701">
    <property type="entry name" value="MFS"/>
</dbReference>
<keyword evidence="7 12" id="KW-1133">Transmembrane helix</keyword>
<feature type="transmembrane region" description="Helical" evidence="12">
    <location>
        <begin position="102"/>
        <end position="123"/>
    </location>
</feature>
<feature type="transmembrane region" description="Helical" evidence="12">
    <location>
        <begin position="321"/>
        <end position="340"/>
    </location>
</feature>
<dbReference type="InterPro" id="IPR036259">
    <property type="entry name" value="MFS_trans_sf"/>
</dbReference>
<sequence length="474" mass="50935">MIHHSNGATMDTSPMSATEREQNAKARRAASASAVGSLVEWYDFGLYGAAAALIFKDYFFGTDDAFVGLMAAFATFAVGYFARPFGGMVFGHLGDKVGRKPVMVGTLALMGVSTTLIGLLPGYGTIGWFAPFLLVVLRLLQGLGAGAEYAGAVVLSAESAPPRRRGFYASWSGAGVWVGSALGLTVFQAMHSLTGDSFETWGWRVPFLLSIALLAISLYIRRRVEETETFTETKEAAQEENVPLVRLFKTEKRRLLAALGSNVILSGYSYIPQVWILSYLTEDIGIAAGLALAINAVVLLSGALFMPYFGRLGDRVGRRKLFLFGTGFGIVWPVPMFLLIDTHNTFLIILGIVVCFVGAVAVCYAAQAAFLTEMFPPAIRYSGIAFARETSGALLAGTTPLVATGLLHVAGHWWPIALCMVVYAAVALVSVYYSRQFRTDADQADPDAFRSDEAWTRTGSAARAEAGAMAKAVR</sequence>
<protein>
    <recommendedName>
        <fullName evidence="10">Putative proline/betaine transporter</fullName>
    </recommendedName>
</protein>
<keyword evidence="6" id="KW-0769">Symport</keyword>
<evidence type="ECO:0000256" key="3">
    <source>
        <dbReference type="ARBA" id="ARBA00022448"/>
    </source>
</evidence>
<feature type="transmembrane region" description="Helical" evidence="12">
    <location>
        <begin position="346"/>
        <end position="366"/>
    </location>
</feature>
<dbReference type="CDD" id="cd17369">
    <property type="entry name" value="MFS_ShiA_like"/>
    <property type="match status" value="1"/>
</dbReference>
<dbReference type="SUPFAM" id="SSF103473">
    <property type="entry name" value="MFS general substrate transporter"/>
    <property type="match status" value="1"/>
</dbReference>
<feature type="transmembrane region" description="Helical" evidence="12">
    <location>
        <begin position="201"/>
        <end position="220"/>
    </location>
</feature>
<dbReference type="FunFam" id="1.20.1250.20:FF:000001">
    <property type="entry name" value="Dicarboxylate MFS transporter"/>
    <property type="match status" value="1"/>
</dbReference>
<feature type="transmembrane region" description="Helical" evidence="12">
    <location>
        <begin position="386"/>
        <end position="407"/>
    </location>
</feature>
<dbReference type="PANTHER" id="PTHR43045:SF7">
    <property type="entry name" value="MAJOR FACILITATOR SUPERFAMILY TRANSPORTER"/>
    <property type="match status" value="1"/>
</dbReference>
<keyword evidence="3" id="KW-0813">Transport</keyword>
<reference evidence="14 15" key="1">
    <citation type="submission" date="2018-07" db="EMBL/GenBank/DDBJ databases">
        <title>Draft genome of the type strain Streptomyces armeniacus ATCC 15676.</title>
        <authorList>
            <person name="Labana P."/>
            <person name="Gosse J.T."/>
            <person name="Boddy C.N."/>
        </authorList>
    </citation>
    <scope>NUCLEOTIDE SEQUENCE [LARGE SCALE GENOMIC DNA]</scope>
    <source>
        <strain evidence="14 15">ATCC 15676</strain>
    </source>
</reference>
<dbReference type="GO" id="GO:0015293">
    <property type="term" value="F:symporter activity"/>
    <property type="evidence" value="ECO:0007669"/>
    <property type="project" value="UniProtKB-KW"/>
</dbReference>
<evidence type="ECO:0000259" key="13">
    <source>
        <dbReference type="PROSITE" id="PS50850"/>
    </source>
</evidence>
<evidence type="ECO:0000256" key="4">
    <source>
        <dbReference type="ARBA" id="ARBA00022475"/>
    </source>
</evidence>
<dbReference type="Proteomes" id="UP000254425">
    <property type="component" value="Chromosome"/>
</dbReference>
<feature type="transmembrane region" description="Helical" evidence="12">
    <location>
        <begin position="255"/>
        <end position="278"/>
    </location>
</feature>
<comment type="similarity">
    <text evidence="2">Belongs to the major facilitator superfamily. Metabolite:H+ Symporter (MHS) family (TC 2.A.1.6) family.</text>
</comment>